<dbReference type="STRING" id="58919.A0A316ZDC6"/>
<sequence length="294" mass="31341">MFKLQALVTVALVALAGVEAQKKPTFSVNNLPDKWEKGQIGTNQCKQFGASSQKSKCQNVFVNSVSAVCLWGPRKQGTVGAQEEFMYSWCTKSGYGTRLIPNGTLKKAHFLKTPDFVQVTGFGDFTSMKIDAGDEGGELDPHGATGAGNPPGGLVFTRSAKGREGQWVQSKEWSSFMSATEFSIRACTGGPNATKLCPHIYDVMGAQWNHAGNYGNGFDDCDGNSGPFPGERVRKNGSTSTFHQGDKKTPSAAPAGASSNCKPRASPTGGAAKQLPYRRSVSARGAEEILEDEE</sequence>
<protein>
    <submittedName>
        <fullName evidence="3">Uncharacterized protein</fullName>
    </submittedName>
</protein>
<evidence type="ECO:0000256" key="1">
    <source>
        <dbReference type="SAM" id="MobiDB-lite"/>
    </source>
</evidence>
<dbReference type="OrthoDB" id="2564904at2759"/>
<accession>A0A316ZDC6</accession>
<reference evidence="3 4" key="1">
    <citation type="journal article" date="2018" name="Mol. Biol. Evol.">
        <title>Broad Genomic Sampling Reveals a Smut Pathogenic Ancestry of the Fungal Clade Ustilaginomycotina.</title>
        <authorList>
            <person name="Kijpornyongpan T."/>
            <person name="Mondo S.J."/>
            <person name="Barry K."/>
            <person name="Sandor L."/>
            <person name="Lee J."/>
            <person name="Lipzen A."/>
            <person name="Pangilinan J."/>
            <person name="LaButti K."/>
            <person name="Hainaut M."/>
            <person name="Henrissat B."/>
            <person name="Grigoriev I.V."/>
            <person name="Spatafora J.W."/>
            <person name="Aime M.C."/>
        </authorList>
    </citation>
    <scope>NUCLEOTIDE SEQUENCE [LARGE SCALE GENOMIC DNA]</scope>
    <source>
        <strain evidence="3 4">MCA 4186</strain>
    </source>
</reference>
<dbReference type="Proteomes" id="UP000245946">
    <property type="component" value="Unassembled WGS sequence"/>
</dbReference>
<evidence type="ECO:0000313" key="4">
    <source>
        <dbReference type="Proteomes" id="UP000245946"/>
    </source>
</evidence>
<dbReference type="RefSeq" id="XP_025599810.1">
    <property type="nucleotide sequence ID" value="XM_025740855.1"/>
</dbReference>
<keyword evidence="2" id="KW-0732">Signal</keyword>
<organism evidence="3 4">
    <name type="scientific">Tilletiopsis washingtonensis</name>
    <dbReference type="NCBI Taxonomy" id="58919"/>
    <lineage>
        <taxon>Eukaryota</taxon>
        <taxon>Fungi</taxon>
        <taxon>Dikarya</taxon>
        <taxon>Basidiomycota</taxon>
        <taxon>Ustilaginomycotina</taxon>
        <taxon>Exobasidiomycetes</taxon>
        <taxon>Entylomatales</taxon>
        <taxon>Entylomatales incertae sedis</taxon>
        <taxon>Tilletiopsis</taxon>
    </lineage>
</organism>
<evidence type="ECO:0000313" key="3">
    <source>
        <dbReference type="EMBL" id="PWN99531.1"/>
    </source>
</evidence>
<dbReference type="EMBL" id="KZ819288">
    <property type="protein sequence ID" value="PWN99531.1"/>
    <property type="molecule type" value="Genomic_DNA"/>
</dbReference>
<dbReference type="GeneID" id="37268399"/>
<feature type="signal peptide" evidence="2">
    <location>
        <begin position="1"/>
        <end position="20"/>
    </location>
</feature>
<keyword evidence="4" id="KW-1185">Reference proteome</keyword>
<name>A0A316ZDC6_9BASI</name>
<feature type="chain" id="PRO_5016334481" evidence="2">
    <location>
        <begin position="21"/>
        <end position="294"/>
    </location>
</feature>
<evidence type="ECO:0000256" key="2">
    <source>
        <dbReference type="SAM" id="SignalP"/>
    </source>
</evidence>
<gene>
    <name evidence="3" type="ORF">FA09DRAFT_316886</name>
</gene>
<dbReference type="AlphaFoldDB" id="A0A316ZDC6"/>
<feature type="region of interest" description="Disordered" evidence="1">
    <location>
        <begin position="225"/>
        <end position="294"/>
    </location>
</feature>
<proteinExistence type="predicted"/>